<dbReference type="PANTHER" id="PTHR47642:SF8">
    <property type="entry name" value="ATP-DEPENDENT DNA HELICASE"/>
    <property type="match status" value="1"/>
</dbReference>
<evidence type="ECO:0000313" key="2">
    <source>
        <dbReference type="Proteomes" id="UP001162480"/>
    </source>
</evidence>
<organism evidence="1 2">
    <name type="scientific">Octopus vulgaris</name>
    <name type="common">Common octopus</name>
    <dbReference type="NCBI Taxonomy" id="6645"/>
    <lineage>
        <taxon>Eukaryota</taxon>
        <taxon>Metazoa</taxon>
        <taxon>Spiralia</taxon>
        <taxon>Lophotrochozoa</taxon>
        <taxon>Mollusca</taxon>
        <taxon>Cephalopoda</taxon>
        <taxon>Coleoidea</taxon>
        <taxon>Octopodiformes</taxon>
        <taxon>Octopoda</taxon>
        <taxon>Incirrata</taxon>
        <taxon>Octopodidae</taxon>
        <taxon>Octopus</taxon>
    </lineage>
</organism>
<evidence type="ECO:0000313" key="1">
    <source>
        <dbReference type="EMBL" id="CAI9717045.1"/>
    </source>
</evidence>
<protein>
    <submittedName>
        <fullName evidence="1">Uncharacterized protein</fullName>
    </submittedName>
</protein>
<dbReference type="EMBL" id="OX597815">
    <property type="protein sequence ID" value="CAI9717045.1"/>
    <property type="molecule type" value="Genomic_DNA"/>
</dbReference>
<accession>A0AA36AIY0</accession>
<dbReference type="Proteomes" id="UP001162480">
    <property type="component" value="Chromosome 2"/>
</dbReference>
<gene>
    <name evidence="1" type="ORF">OCTVUL_1B019002</name>
</gene>
<keyword evidence="2" id="KW-1185">Reference proteome</keyword>
<sequence>MCFVEFAATYTIGGKDDPDDAVDHIPDVLDGSDDIKGSGNNSDTEEIADKLPKVITLKNSLGCMKKRKRHCIIKFHKEKKEGEGRYRNLLMLYYPWRDEEIDLKADYPSSQEHYESVEAVIHSNEAMFSVNADELDRAYDDLKRMPGMLWPQMWSSNVRKNKTKVLYRKGSCHRKIH</sequence>
<reference evidence="1" key="1">
    <citation type="submission" date="2023-08" db="EMBL/GenBank/DDBJ databases">
        <authorList>
            <person name="Alioto T."/>
            <person name="Alioto T."/>
            <person name="Gomez Garrido J."/>
        </authorList>
    </citation>
    <scope>NUCLEOTIDE SEQUENCE</scope>
</reference>
<dbReference type="PANTHER" id="PTHR47642">
    <property type="entry name" value="ATP-DEPENDENT DNA HELICASE"/>
    <property type="match status" value="1"/>
</dbReference>
<name>A0AA36AIY0_OCTVU</name>
<dbReference type="AlphaFoldDB" id="A0AA36AIY0"/>
<proteinExistence type="predicted"/>
<dbReference type="InterPro" id="IPR051055">
    <property type="entry name" value="PIF1_helicase"/>
</dbReference>